<dbReference type="InterPro" id="IPR001789">
    <property type="entry name" value="Sig_transdc_resp-reg_receiver"/>
</dbReference>
<dbReference type="Pfam" id="PF08448">
    <property type="entry name" value="PAS_4"/>
    <property type="match status" value="1"/>
</dbReference>
<dbReference type="PANTHER" id="PTHR43547">
    <property type="entry name" value="TWO-COMPONENT HISTIDINE KINASE"/>
    <property type="match status" value="1"/>
</dbReference>
<dbReference type="PROSITE" id="PS50110">
    <property type="entry name" value="RESPONSE_REGULATORY"/>
    <property type="match status" value="2"/>
</dbReference>
<accession>A0ABV0KQM5</accession>
<gene>
    <name evidence="13" type="ORF">NDI38_23010</name>
</gene>
<dbReference type="Pfam" id="PF02518">
    <property type="entry name" value="HATPase_c"/>
    <property type="match status" value="1"/>
</dbReference>
<dbReference type="Pfam" id="PF00512">
    <property type="entry name" value="HisKA"/>
    <property type="match status" value="1"/>
</dbReference>
<feature type="domain" description="PAC" evidence="12">
    <location>
        <begin position="445"/>
        <end position="497"/>
    </location>
</feature>
<dbReference type="SUPFAM" id="SSF55781">
    <property type="entry name" value="GAF domain-like"/>
    <property type="match status" value="2"/>
</dbReference>
<dbReference type="Gene3D" id="1.10.287.130">
    <property type="match status" value="1"/>
</dbReference>
<evidence type="ECO:0000313" key="13">
    <source>
        <dbReference type="EMBL" id="MEP1061306.1"/>
    </source>
</evidence>
<evidence type="ECO:0000256" key="1">
    <source>
        <dbReference type="ARBA" id="ARBA00000085"/>
    </source>
</evidence>
<dbReference type="SMART" id="SM00387">
    <property type="entry name" value="HATPase_c"/>
    <property type="match status" value="1"/>
</dbReference>
<feature type="domain" description="Response regulatory" evidence="10">
    <location>
        <begin position="5"/>
        <end position="121"/>
    </location>
</feature>
<dbReference type="CDD" id="cd00082">
    <property type="entry name" value="HisKA"/>
    <property type="match status" value="1"/>
</dbReference>
<dbReference type="InterPro" id="IPR003661">
    <property type="entry name" value="HisK_dim/P_dom"/>
</dbReference>
<dbReference type="SMART" id="SM00388">
    <property type="entry name" value="HisKA"/>
    <property type="match status" value="1"/>
</dbReference>
<dbReference type="InterPro" id="IPR011006">
    <property type="entry name" value="CheY-like_superfamily"/>
</dbReference>
<feature type="domain" description="PAS" evidence="11">
    <location>
        <begin position="370"/>
        <end position="443"/>
    </location>
</feature>
<dbReference type="Proteomes" id="UP001476950">
    <property type="component" value="Unassembled WGS sequence"/>
</dbReference>
<dbReference type="InterPro" id="IPR005467">
    <property type="entry name" value="His_kinase_dom"/>
</dbReference>
<keyword evidence="6" id="KW-0902">Two-component regulatory system</keyword>
<feature type="domain" description="PAC" evidence="12">
    <location>
        <begin position="307"/>
        <end position="369"/>
    </location>
</feature>
<keyword evidence="3 7" id="KW-0597">Phosphoprotein</keyword>
<dbReference type="Pfam" id="PF13185">
    <property type="entry name" value="GAF_2"/>
    <property type="match status" value="1"/>
</dbReference>
<feature type="domain" description="Histidine kinase" evidence="9">
    <location>
        <begin position="678"/>
        <end position="896"/>
    </location>
</feature>
<dbReference type="SUPFAM" id="SSF52172">
    <property type="entry name" value="CheY-like"/>
    <property type="match status" value="2"/>
</dbReference>
<dbReference type="InterPro" id="IPR003018">
    <property type="entry name" value="GAF"/>
</dbReference>
<dbReference type="SMART" id="SM00065">
    <property type="entry name" value="GAF"/>
    <property type="match status" value="1"/>
</dbReference>
<dbReference type="InterPro" id="IPR029016">
    <property type="entry name" value="GAF-like_dom_sf"/>
</dbReference>
<protein>
    <recommendedName>
        <fullName evidence="2">histidine kinase</fullName>
        <ecNumber evidence="2">2.7.13.3</ecNumber>
    </recommendedName>
</protein>
<dbReference type="Gene3D" id="3.40.50.2300">
    <property type="match status" value="2"/>
</dbReference>
<dbReference type="Gene3D" id="3.30.450.40">
    <property type="match status" value="1"/>
</dbReference>
<dbReference type="InterPro" id="IPR035965">
    <property type="entry name" value="PAS-like_dom_sf"/>
</dbReference>
<dbReference type="EMBL" id="JAMPLM010000031">
    <property type="protein sequence ID" value="MEP1061306.1"/>
    <property type="molecule type" value="Genomic_DNA"/>
</dbReference>
<dbReference type="InterPro" id="IPR000014">
    <property type="entry name" value="PAS"/>
</dbReference>
<dbReference type="InterPro" id="IPR036097">
    <property type="entry name" value="HisK_dim/P_sf"/>
</dbReference>
<evidence type="ECO:0000256" key="5">
    <source>
        <dbReference type="ARBA" id="ARBA00022777"/>
    </source>
</evidence>
<evidence type="ECO:0000259" key="11">
    <source>
        <dbReference type="PROSITE" id="PS50112"/>
    </source>
</evidence>
<evidence type="ECO:0000256" key="6">
    <source>
        <dbReference type="ARBA" id="ARBA00023012"/>
    </source>
</evidence>
<dbReference type="InterPro" id="IPR036890">
    <property type="entry name" value="HATPase_C_sf"/>
</dbReference>
<name>A0ABV0KQM5_9CYAN</name>
<dbReference type="RefSeq" id="WP_190449405.1">
    <property type="nucleotide sequence ID" value="NZ_JAMPLM010000031.1"/>
</dbReference>
<keyword evidence="14" id="KW-1185">Reference proteome</keyword>
<dbReference type="PANTHER" id="PTHR43547:SF2">
    <property type="entry name" value="HYBRID SIGNAL TRANSDUCTION HISTIDINE KINASE C"/>
    <property type="match status" value="1"/>
</dbReference>
<dbReference type="Gene3D" id="3.30.450.20">
    <property type="entry name" value="PAS domain"/>
    <property type="match status" value="2"/>
</dbReference>
<evidence type="ECO:0000313" key="14">
    <source>
        <dbReference type="Proteomes" id="UP001476950"/>
    </source>
</evidence>
<evidence type="ECO:0000256" key="3">
    <source>
        <dbReference type="ARBA" id="ARBA00022553"/>
    </source>
</evidence>
<comment type="catalytic activity">
    <reaction evidence="1">
        <text>ATP + protein L-histidine = ADP + protein N-phospho-L-histidine.</text>
        <dbReference type="EC" id="2.7.13.3"/>
    </reaction>
</comment>
<comment type="caution">
    <text evidence="7">Lacks conserved residue(s) required for the propagation of feature annotation.</text>
</comment>
<dbReference type="InterPro" id="IPR000700">
    <property type="entry name" value="PAS-assoc_C"/>
</dbReference>
<organism evidence="13 14">
    <name type="scientific">Stenomitos frigidus AS-A4</name>
    <dbReference type="NCBI Taxonomy" id="2933935"/>
    <lineage>
        <taxon>Bacteria</taxon>
        <taxon>Bacillati</taxon>
        <taxon>Cyanobacteriota</taxon>
        <taxon>Cyanophyceae</taxon>
        <taxon>Leptolyngbyales</taxon>
        <taxon>Leptolyngbyaceae</taxon>
        <taxon>Stenomitos</taxon>
    </lineage>
</organism>
<evidence type="ECO:0000259" key="10">
    <source>
        <dbReference type="PROSITE" id="PS50110"/>
    </source>
</evidence>
<dbReference type="PRINTS" id="PR00344">
    <property type="entry name" value="BCTRLSENSOR"/>
</dbReference>
<dbReference type="Gene3D" id="3.30.565.10">
    <property type="entry name" value="Histidine kinase-like ATPase, C-terminal domain"/>
    <property type="match status" value="1"/>
</dbReference>
<evidence type="ECO:0000256" key="2">
    <source>
        <dbReference type="ARBA" id="ARBA00012438"/>
    </source>
</evidence>
<dbReference type="CDD" id="cd00130">
    <property type="entry name" value="PAS"/>
    <property type="match status" value="1"/>
</dbReference>
<evidence type="ECO:0000256" key="7">
    <source>
        <dbReference type="PROSITE-ProRule" id="PRU00169"/>
    </source>
</evidence>
<evidence type="ECO:0000256" key="4">
    <source>
        <dbReference type="ARBA" id="ARBA00022679"/>
    </source>
</evidence>
<keyword evidence="8" id="KW-0175">Coiled coil</keyword>
<dbReference type="SUPFAM" id="SSF55874">
    <property type="entry name" value="ATPase domain of HSP90 chaperone/DNA topoisomerase II/histidine kinase"/>
    <property type="match status" value="1"/>
</dbReference>
<dbReference type="InterPro" id="IPR004358">
    <property type="entry name" value="Sig_transdc_His_kin-like_C"/>
</dbReference>
<feature type="modified residue" description="4-aspartylphosphate" evidence="7">
    <location>
        <position position="969"/>
    </location>
</feature>
<feature type="domain" description="Response regulatory" evidence="10">
    <location>
        <begin position="920"/>
        <end position="1038"/>
    </location>
</feature>
<sequence>MSALQFLLLEDKLQDTKAIQSMLTDGGINHELLRVDTRADFVTALKNQVFDLILAAYALPGFDGITALEIANNLCPDVPFIFVSASLGEEVAIETLKRGATDYVLKQRLGRLVLCVQRALQEAQERRERKQAEQMLVEQKQLLELIASGQPLEVCLAAVCASVSRLSPRTYACFLQPDVQQDLCEAHGTLACHCTPVLGADGLPLGSLMLAFDEARLPTPWENQLANFGTQIASIAFERDRASLAVRQNEARFRTVAANLPNAAVFIVDHELRYLLAEGKALQEAGLTAGAFVGKTLWEALDPILAKRYEPSYRQALGGESFTVEHYSHDRYYVSHGAPLRNNRGEIDAALVVSYDISDRKQTEADLRESEARFRLVVDSAKEYAIFTLDLNGMITSWNAGAERLVGYQEAEIIGCHGSIIFTPEDIEQGKADLEMKTALAEGQAINERWHVRKDGSRFWGSGLMMPLQSETGDLQGLVKIMQDKTAQRQADERFRLLYNTTSDLLATEQPLMLMHNLFSKLSAQLDLHCYYSYLVEEKDNRPMLHLRSYGGIADAEAYSIEWIEFGQYLCGQVAQERQQIVLNQAQIATHPNAKLLYSGGFTAYAGQPLIVQGQLLGTLSFASRTRISFTPEELDLLQSTCDQMAIALERANLIQSIQQQAEELQRANQVKDEFLAVLSHELRSPLNPILGWARMLQSGKLDAARQADALATIERNALLQSQLIEDLLDISRIMQGKLLLTVAPVNLTYVIAAAVETVRLTAEAKNIRITLDIASPLAPVSGDSARLQQVVWNLLTNATKFTPNGGQVTVELRQLGEVAQLRVMDTGKGIHASFLPHVFEYFRQEDGSTTRRFGGLGLGLAIVRQIVEMHGGTVTAESQGENQGATFIVQLPVMQQAVSIVSEQARDQTETETPLENLQILLVDDDPDTRQFQAFLLQQKGAIVTAVDSGLAALQALEQFIPDVLVSDVGMPDIDGYMLIQQIRLRPAAQGGTVPAIALTAYAAEVDRQKALQAGFQTHVTKPVEPAILVEAIASLLKHK</sequence>
<dbReference type="PROSITE" id="PS50109">
    <property type="entry name" value="HIS_KIN"/>
    <property type="match status" value="1"/>
</dbReference>
<dbReference type="SMART" id="SM00448">
    <property type="entry name" value="REC"/>
    <property type="match status" value="2"/>
</dbReference>
<comment type="caution">
    <text evidence="13">The sequence shown here is derived from an EMBL/GenBank/DDBJ whole genome shotgun (WGS) entry which is preliminary data.</text>
</comment>
<dbReference type="CDD" id="cd17580">
    <property type="entry name" value="REC_2_DhkD-like"/>
    <property type="match status" value="1"/>
</dbReference>
<dbReference type="SMART" id="SM00091">
    <property type="entry name" value="PAS"/>
    <property type="match status" value="2"/>
</dbReference>
<dbReference type="NCBIfam" id="TIGR00229">
    <property type="entry name" value="sensory_box"/>
    <property type="match status" value="1"/>
</dbReference>
<dbReference type="InterPro" id="IPR013656">
    <property type="entry name" value="PAS_4"/>
</dbReference>
<evidence type="ECO:0000259" key="12">
    <source>
        <dbReference type="PROSITE" id="PS50113"/>
    </source>
</evidence>
<dbReference type="CDD" id="cd00156">
    <property type="entry name" value="REC"/>
    <property type="match status" value="1"/>
</dbReference>
<dbReference type="Pfam" id="PF13426">
    <property type="entry name" value="PAS_9"/>
    <property type="match status" value="1"/>
</dbReference>
<dbReference type="Pfam" id="PF00072">
    <property type="entry name" value="Response_reg"/>
    <property type="match status" value="2"/>
</dbReference>
<evidence type="ECO:0000259" key="9">
    <source>
        <dbReference type="PROSITE" id="PS50109"/>
    </source>
</evidence>
<evidence type="ECO:0000256" key="8">
    <source>
        <dbReference type="SAM" id="Coils"/>
    </source>
</evidence>
<reference evidence="13 14" key="1">
    <citation type="submission" date="2022-04" db="EMBL/GenBank/DDBJ databases">
        <title>Positive selection, recombination, and allopatry shape intraspecific diversity of widespread and dominant cyanobacteria.</title>
        <authorList>
            <person name="Wei J."/>
            <person name="Shu W."/>
            <person name="Hu C."/>
        </authorList>
    </citation>
    <scope>NUCLEOTIDE SEQUENCE [LARGE SCALE GENOMIC DNA]</scope>
    <source>
        <strain evidence="13 14">AS-A4</strain>
    </source>
</reference>
<dbReference type="SUPFAM" id="SSF47384">
    <property type="entry name" value="Homodimeric domain of signal transducing histidine kinase"/>
    <property type="match status" value="1"/>
</dbReference>
<keyword evidence="4" id="KW-0808">Transferase</keyword>
<feature type="coiled-coil region" evidence="8">
    <location>
        <begin position="113"/>
        <end position="142"/>
    </location>
</feature>
<keyword evidence="5" id="KW-0418">Kinase</keyword>
<dbReference type="PROSITE" id="PS50112">
    <property type="entry name" value="PAS"/>
    <property type="match status" value="1"/>
</dbReference>
<proteinExistence type="predicted"/>
<dbReference type="EC" id="2.7.13.3" evidence="2"/>
<dbReference type="InterPro" id="IPR003594">
    <property type="entry name" value="HATPase_dom"/>
</dbReference>
<dbReference type="SUPFAM" id="SSF55785">
    <property type="entry name" value="PYP-like sensor domain (PAS domain)"/>
    <property type="match status" value="2"/>
</dbReference>
<dbReference type="PROSITE" id="PS50113">
    <property type="entry name" value="PAC"/>
    <property type="match status" value="2"/>
</dbReference>